<accession>A0A348ALW3</accession>
<dbReference type="Pfam" id="PF12469">
    <property type="entry name" value="Cmr2_N"/>
    <property type="match status" value="1"/>
</dbReference>
<dbReference type="InterPro" id="IPR024615">
    <property type="entry name" value="CRISPR-assoc_Cmr2_N"/>
</dbReference>
<organism evidence="4 5">
    <name type="scientific">Methylomusa anaerophila</name>
    <dbReference type="NCBI Taxonomy" id="1930071"/>
    <lineage>
        <taxon>Bacteria</taxon>
        <taxon>Bacillati</taxon>
        <taxon>Bacillota</taxon>
        <taxon>Negativicutes</taxon>
        <taxon>Selenomonadales</taxon>
        <taxon>Sporomusaceae</taxon>
        <taxon>Methylomusa</taxon>
    </lineage>
</organism>
<dbReference type="PROSITE" id="PS50887">
    <property type="entry name" value="GGDEF"/>
    <property type="match status" value="1"/>
</dbReference>
<dbReference type="InterPro" id="IPR054767">
    <property type="entry name" value="Cas10-Cmr2_palm2"/>
</dbReference>
<evidence type="ECO:0000256" key="1">
    <source>
        <dbReference type="ARBA" id="ARBA00022741"/>
    </source>
</evidence>
<dbReference type="OrthoDB" id="9758700at2"/>
<keyword evidence="1" id="KW-0547">Nucleotide-binding</keyword>
<dbReference type="GO" id="GO:0000166">
    <property type="term" value="F:nucleotide binding"/>
    <property type="evidence" value="ECO:0007669"/>
    <property type="project" value="UniProtKB-KW"/>
</dbReference>
<dbReference type="Gene3D" id="3.30.70.270">
    <property type="match status" value="1"/>
</dbReference>
<evidence type="ECO:0000313" key="4">
    <source>
        <dbReference type="EMBL" id="BBB92061.1"/>
    </source>
</evidence>
<keyword evidence="2" id="KW-0051">Antiviral defense</keyword>
<dbReference type="EMBL" id="AP018449">
    <property type="protein sequence ID" value="BBB92061.1"/>
    <property type="molecule type" value="Genomic_DNA"/>
</dbReference>
<evidence type="ECO:0000259" key="3">
    <source>
        <dbReference type="PROSITE" id="PS50887"/>
    </source>
</evidence>
<evidence type="ECO:0000256" key="2">
    <source>
        <dbReference type="ARBA" id="ARBA00023118"/>
    </source>
</evidence>
<dbReference type="Pfam" id="PF22335">
    <property type="entry name" value="Cas10-Cmr2_palm2"/>
    <property type="match status" value="1"/>
</dbReference>
<evidence type="ECO:0000313" key="5">
    <source>
        <dbReference type="Proteomes" id="UP000276437"/>
    </source>
</evidence>
<dbReference type="AlphaFoldDB" id="A0A348ALW3"/>
<reference evidence="4 5" key="1">
    <citation type="journal article" date="2018" name="Int. J. Syst. Evol. Microbiol.">
        <title>Methylomusa anaerophila gen. nov., sp. nov., an anaerobic methanol-utilizing bacterium isolated from a microbial fuel cell.</title>
        <authorList>
            <person name="Amano N."/>
            <person name="Yamamuro A."/>
            <person name="Miyahara M."/>
            <person name="Kouzuma A."/>
            <person name="Abe T."/>
            <person name="Watanabe K."/>
        </authorList>
    </citation>
    <scope>NUCLEOTIDE SEQUENCE [LARGE SCALE GENOMIC DNA]</scope>
    <source>
        <strain evidence="4 5">MMFC1</strain>
    </source>
</reference>
<dbReference type="InterPro" id="IPR043128">
    <property type="entry name" value="Rev_trsase/Diguanyl_cyclase"/>
</dbReference>
<dbReference type="KEGG" id="mana:MAMMFC1_02746"/>
<dbReference type="NCBIfam" id="TIGR02577">
    <property type="entry name" value="cas_TM1794_Cmr2"/>
    <property type="match status" value="1"/>
</dbReference>
<protein>
    <submittedName>
        <fullName evidence="4">CRISPR-associated protein</fullName>
    </submittedName>
</protein>
<feature type="domain" description="GGDEF" evidence="3">
    <location>
        <begin position="298"/>
        <end position="441"/>
    </location>
</feature>
<sequence>MIQFLFLFTITPVQSFISQARKTQDLYAGSYILSHLCRTGARWVEHHLKGEILFPEIHNQSIPNRFLAVLTASKEDLLRIGGEVEEVVRQEMRTISDSILNSLSLDKPADFDRQINSYFQIYWTFYPYNEPQYCQCFEQIEKLLGSVKNTKKFEQLSQESGRKCSITGEHNVQFYREKGQAYIPAGAVQVPGSLSLKYLGRKESLGAIAFVKRCADKYFTCPSSQYDKKFPSTAAIALMETENQLKKKRHDDIHISEPHMVFSLRNKQPFDDDCTPEAKVQAQNLLKLLETEKINFSSYYAVMLYDGDNMGKWLSGEYLNSQDGQREFHRSLSSQLGIFALKASREILIEPKGKAVYAGGDDFLGFINITHMLPVLKEMRNSFDRTIDLSCFSDEHLTFSAGVVIAHIKTPLSEVLAWVRKMEHEAKSIDINKNAIGLAVLKHSGEIHKTVLKWRYDERCTVTLLATVVKALQEENISESFIKSMGIEFGRIMDDDQPVIDDKLVKTEVRRLIYRSATSKKNSQWDDAKIDEFCENLYQLYLDGGRLERFLSFLSIARFLAREV</sequence>
<proteinExistence type="predicted"/>
<dbReference type="RefSeq" id="WP_126309004.1">
    <property type="nucleotide sequence ID" value="NZ_AP018449.1"/>
</dbReference>
<dbReference type="Proteomes" id="UP000276437">
    <property type="component" value="Chromosome"/>
</dbReference>
<dbReference type="GO" id="GO:0051607">
    <property type="term" value="P:defense response to virus"/>
    <property type="evidence" value="ECO:0007669"/>
    <property type="project" value="UniProtKB-KW"/>
</dbReference>
<dbReference type="InterPro" id="IPR000160">
    <property type="entry name" value="GGDEF_dom"/>
</dbReference>
<dbReference type="Gene3D" id="3.30.70.2220">
    <property type="entry name" value="CRISPR-Cas system, Cmr2 subunit, D1 domain, cysteine cluster"/>
    <property type="match status" value="1"/>
</dbReference>
<gene>
    <name evidence="4" type="ORF">MAMMFC1_02746</name>
</gene>
<dbReference type="InterPro" id="IPR038242">
    <property type="entry name" value="Cmr2_N"/>
</dbReference>
<name>A0A348ALW3_9FIRM</name>
<keyword evidence="5" id="KW-1185">Reference proteome</keyword>
<dbReference type="InterPro" id="IPR013407">
    <property type="entry name" value="CRISPR-assoc_prot_Cmr2"/>
</dbReference>